<name>A0ABQ6CBG1_9HYPH</name>
<gene>
    <name evidence="1" type="ORF">GCM10007874_00020</name>
</gene>
<dbReference type="RefSeq" id="WP_284309815.1">
    <property type="nucleotide sequence ID" value="NZ_BSPC01000001.1"/>
</dbReference>
<protein>
    <recommendedName>
        <fullName evidence="3">Holliday junction resolvase RuvC</fullName>
    </recommendedName>
</protein>
<accession>A0ABQ6CBG1</accession>
<organism evidence="1 2">
    <name type="scientific">Labrys miyagiensis</name>
    <dbReference type="NCBI Taxonomy" id="346912"/>
    <lineage>
        <taxon>Bacteria</taxon>
        <taxon>Pseudomonadati</taxon>
        <taxon>Pseudomonadota</taxon>
        <taxon>Alphaproteobacteria</taxon>
        <taxon>Hyphomicrobiales</taxon>
        <taxon>Xanthobacteraceae</taxon>
        <taxon>Labrys</taxon>
    </lineage>
</organism>
<evidence type="ECO:0008006" key="3">
    <source>
        <dbReference type="Google" id="ProtNLM"/>
    </source>
</evidence>
<proteinExistence type="predicted"/>
<evidence type="ECO:0000313" key="1">
    <source>
        <dbReference type="EMBL" id="GLS16987.1"/>
    </source>
</evidence>
<reference evidence="2" key="1">
    <citation type="journal article" date="2019" name="Int. J. Syst. Evol. Microbiol.">
        <title>The Global Catalogue of Microorganisms (GCM) 10K type strain sequencing project: providing services to taxonomists for standard genome sequencing and annotation.</title>
        <authorList>
            <consortium name="The Broad Institute Genomics Platform"/>
            <consortium name="The Broad Institute Genome Sequencing Center for Infectious Disease"/>
            <person name="Wu L."/>
            <person name="Ma J."/>
        </authorList>
    </citation>
    <scope>NUCLEOTIDE SEQUENCE [LARGE SCALE GENOMIC DNA]</scope>
    <source>
        <strain evidence="2">NBRC 101365</strain>
    </source>
</reference>
<sequence>MKVLGFRGDPKAPRYAVVCQDSATFTLENATSDSKLQVPASIADEADAARLEWMYREILRIFDAHPGISKVMVKQNEFTQQDTKAKRRSAHTDAAVVLACAHRDIPVELKIYASMGTTKAKSKELAEIRVARTAKYWDEKMADAVNAAWWGLRR</sequence>
<comment type="caution">
    <text evidence="1">The sequence shown here is derived from an EMBL/GenBank/DDBJ whole genome shotgun (WGS) entry which is preliminary data.</text>
</comment>
<dbReference type="Proteomes" id="UP001156882">
    <property type="component" value="Unassembled WGS sequence"/>
</dbReference>
<keyword evidence="2" id="KW-1185">Reference proteome</keyword>
<evidence type="ECO:0000313" key="2">
    <source>
        <dbReference type="Proteomes" id="UP001156882"/>
    </source>
</evidence>
<dbReference type="EMBL" id="BSPC01000001">
    <property type="protein sequence ID" value="GLS16987.1"/>
    <property type="molecule type" value="Genomic_DNA"/>
</dbReference>